<dbReference type="GO" id="GO:0003676">
    <property type="term" value="F:nucleic acid binding"/>
    <property type="evidence" value="ECO:0007669"/>
    <property type="project" value="InterPro"/>
</dbReference>
<keyword evidence="4" id="KW-1185">Reference proteome</keyword>
<dbReference type="OrthoDB" id="7554612at2759"/>
<proteinExistence type="predicted"/>
<dbReference type="Pfam" id="PF00098">
    <property type="entry name" value="zf-CCHC"/>
    <property type="match status" value="1"/>
</dbReference>
<sequence>VQCPLTAATKVAKHGKIKLGWSVVRVELLGARPKQCFKCWQFGHLRQACTFDKNYSRLCYKCGKEGHWASKCQNELKCMICSEANREANHRIGSLTC</sequence>
<dbReference type="InParanoid" id="E2AM88"/>
<organism evidence="4">
    <name type="scientific">Camponotus floridanus</name>
    <name type="common">Florida carpenter ant</name>
    <dbReference type="NCBI Taxonomy" id="104421"/>
    <lineage>
        <taxon>Eukaryota</taxon>
        <taxon>Metazoa</taxon>
        <taxon>Ecdysozoa</taxon>
        <taxon>Arthropoda</taxon>
        <taxon>Hexapoda</taxon>
        <taxon>Insecta</taxon>
        <taxon>Pterygota</taxon>
        <taxon>Neoptera</taxon>
        <taxon>Endopterygota</taxon>
        <taxon>Hymenoptera</taxon>
        <taxon>Apocrita</taxon>
        <taxon>Aculeata</taxon>
        <taxon>Formicoidea</taxon>
        <taxon>Formicidae</taxon>
        <taxon>Formicinae</taxon>
        <taxon>Camponotus</taxon>
    </lineage>
</organism>
<dbReference type="Proteomes" id="UP000000311">
    <property type="component" value="Unassembled WGS sequence"/>
</dbReference>
<evidence type="ECO:0000313" key="3">
    <source>
        <dbReference type="EMBL" id="EFN65451.1"/>
    </source>
</evidence>
<dbReference type="PROSITE" id="PS50158">
    <property type="entry name" value="ZF_CCHC"/>
    <property type="match status" value="1"/>
</dbReference>
<evidence type="ECO:0000256" key="1">
    <source>
        <dbReference type="PROSITE-ProRule" id="PRU00047"/>
    </source>
</evidence>
<accession>E2AM88</accession>
<reference evidence="3 4" key="1">
    <citation type="journal article" date="2010" name="Science">
        <title>Genomic comparison of the ants Camponotus floridanus and Harpegnathos saltator.</title>
        <authorList>
            <person name="Bonasio R."/>
            <person name="Zhang G."/>
            <person name="Ye C."/>
            <person name="Mutti N.S."/>
            <person name="Fang X."/>
            <person name="Qin N."/>
            <person name="Donahue G."/>
            <person name="Yang P."/>
            <person name="Li Q."/>
            <person name="Li C."/>
            <person name="Zhang P."/>
            <person name="Huang Z."/>
            <person name="Berger S.L."/>
            <person name="Reinberg D."/>
            <person name="Wang J."/>
            <person name="Liebig J."/>
        </authorList>
    </citation>
    <scope>NUCLEOTIDE SEQUENCE [LARGE SCALE GENOMIC DNA]</scope>
    <source>
        <strain evidence="4">C129</strain>
    </source>
</reference>
<keyword evidence="1" id="KW-0862">Zinc</keyword>
<gene>
    <name evidence="3" type="ORF">EAG_13575</name>
</gene>
<feature type="domain" description="CCHC-type" evidence="2">
    <location>
        <begin position="59"/>
        <end position="74"/>
    </location>
</feature>
<dbReference type="OMA" id="HEAKSCS"/>
<protein>
    <recommendedName>
        <fullName evidence="2">CCHC-type domain-containing protein</fullName>
    </recommendedName>
</protein>
<dbReference type="SUPFAM" id="SSF57756">
    <property type="entry name" value="Retrovirus zinc finger-like domains"/>
    <property type="match status" value="1"/>
</dbReference>
<dbReference type="Gene3D" id="4.10.60.10">
    <property type="entry name" value="Zinc finger, CCHC-type"/>
    <property type="match status" value="1"/>
</dbReference>
<dbReference type="SMART" id="SM00343">
    <property type="entry name" value="ZnF_C2HC"/>
    <property type="match status" value="2"/>
</dbReference>
<evidence type="ECO:0000259" key="2">
    <source>
        <dbReference type="PROSITE" id="PS50158"/>
    </source>
</evidence>
<keyword evidence="1" id="KW-0863">Zinc-finger</keyword>
<dbReference type="InterPro" id="IPR036875">
    <property type="entry name" value="Znf_CCHC_sf"/>
</dbReference>
<feature type="non-terminal residue" evidence="3">
    <location>
        <position position="1"/>
    </location>
</feature>
<dbReference type="EMBL" id="GL440756">
    <property type="protein sequence ID" value="EFN65451.1"/>
    <property type="molecule type" value="Genomic_DNA"/>
</dbReference>
<keyword evidence="1" id="KW-0479">Metal-binding</keyword>
<name>E2AM88_CAMFO</name>
<feature type="non-terminal residue" evidence="3">
    <location>
        <position position="97"/>
    </location>
</feature>
<dbReference type="GO" id="GO:0008270">
    <property type="term" value="F:zinc ion binding"/>
    <property type="evidence" value="ECO:0007669"/>
    <property type="project" value="UniProtKB-KW"/>
</dbReference>
<dbReference type="AlphaFoldDB" id="E2AM88"/>
<dbReference type="InterPro" id="IPR001878">
    <property type="entry name" value="Znf_CCHC"/>
</dbReference>
<evidence type="ECO:0000313" key="4">
    <source>
        <dbReference type="Proteomes" id="UP000000311"/>
    </source>
</evidence>